<dbReference type="RefSeq" id="WP_204809168.1">
    <property type="nucleotide sequence ID" value="NZ_BAAAIY010000003.1"/>
</dbReference>
<dbReference type="InterPro" id="IPR039374">
    <property type="entry name" value="SIP_fam"/>
</dbReference>
<dbReference type="EMBL" id="JBHSTM010000004">
    <property type="protein sequence ID" value="MFC6424812.1"/>
    <property type="molecule type" value="Genomic_DNA"/>
</dbReference>
<dbReference type="Proteomes" id="UP001596305">
    <property type="component" value="Unassembled WGS sequence"/>
</dbReference>
<dbReference type="InterPro" id="IPR017938">
    <property type="entry name" value="Riboflavin_synthase-like_b-brl"/>
</dbReference>
<dbReference type="Gene3D" id="2.40.30.10">
    <property type="entry name" value="Translation factors"/>
    <property type="match status" value="1"/>
</dbReference>
<keyword evidence="4" id="KW-1185">Reference proteome</keyword>
<dbReference type="SUPFAM" id="SSF63380">
    <property type="entry name" value="Riboflavin synthase domain-like"/>
    <property type="match status" value="1"/>
</dbReference>
<name>A0ABW1X879_9CELL</name>
<accession>A0ABW1X879</accession>
<gene>
    <name evidence="3" type="ORF">ACFP71_08250</name>
</gene>
<feature type="domain" description="FAD-binding FR-type" evidence="2">
    <location>
        <begin position="3"/>
        <end position="130"/>
    </location>
</feature>
<dbReference type="PANTHER" id="PTHR30157:SF0">
    <property type="entry name" value="NADPH-DEPENDENT FERRIC-CHELATE REDUCTASE"/>
    <property type="match status" value="1"/>
</dbReference>
<comment type="caution">
    <text evidence="3">The sequence shown here is derived from an EMBL/GenBank/DDBJ whole genome shotgun (WGS) entry which is preliminary data.</text>
</comment>
<evidence type="ECO:0000256" key="1">
    <source>
        <dbReference type="SAM" id="MobiDB-lite"/>
    </source>
</evidence>
<dbReference type="PROSITE" id="PS51384">
    <property type="entry name" value="FAD_FR"/>
    <property type="match status" value="1"/>
</dbReference>
<evidence type="ECO:0000259" key="2">
    <source>
        <dbReference type="PROSITE" id="PS51384"/>
    </source>
</evidence>
<dbReference type="InterPro" id="IPR013113">
    <property type="entry name" value="SIP_FAD-bd"/>
</dbReference>
<dbReference type="Gene3D" id="3.40.50.80">
    <property type="entry name" value="Nucleotide-binding domain of ferredoxin-NADP reductase (FNR) module"/>
    <property type="match status" value="1"/>
</dbReference>
<evidence type="ECO:0000313" key="3">
    <source>
        <dbReference type="EMBL" id="MFC6424812.1"/>
    </source>
</evidence>
<evidence type="ECO:0000313" key="4">
    <source>
        <dbReference type="Proteomes" id="UP001596305"/>
    </source>
</evidence>
<sequence length="285" mass="31412">MASPCFPARVVTATRITPHMVRVHLEVVGDWRWTTDGQGDERIDLAFPSPGQTVAEIDFFNQDDYGVVPVEGTEPPWRHYTARRVHDEGRTIVIDLAVHPGGLASDWAERAEPGHVLGVFAGGDSRSYYDAPADAEWRLLVADPTGLPGLGRIVEELPAGAVAHAVVEVPTLEDRQELETCGDVTYTWLVTPQGARPGAALVEAVRALPVLETPGYAWVACESAASRDIRRTLRSAWGMPRDRHQVVGYWTAGKVNVRADRDAEDAHDHDHDHDHEDRLEAAHQH</sequence>
<reference evidence="4" key="1">
    <citation type="journal article" date="2019" name="Int. J. Syst. Evol. Microbiol.">
        <title>The Global Catalogue of Microorganisms (GCM) 10K type strain sequencing project: providing services to taxonomists for standard genome sequencing and annotation.</title>
        <authorList>
            <consortium name="The Broad Institute Genomics Platform"/>
            <consortium name="The Broad Institute Genome Sequencing Center for Infectious Disease"/>
            <person name="Wu L."/>
            <person name="Ma J."/>
        </authorList>
    </citation>
    <scope>NUCLEOTIDE SEQUENCE [LARGE SCALE GENOMIC DNA]</scope>
    <source>
        <strain evidence="4">CCUG 47105</strain>
    </source>
</reference>
<proteinExistence type="predicted"/>
<dbReference type="PANTHER" id="PTHR30157">
    <property type="entry name" value="FERRIC REDUCTASE, NADPH-DEPENDENT"/>
    <property type="match status" value="1"/>
</dbReference>
<dbReference type="InterPro" id="IPR017927">
    <property type="entry name" value="FAD-bd_FR_type"/>
</dbReference>
<dbReference type="CDD" id="cd06193">
    <property type="entry name" value="siderophore_interacting"/>
    <property type="match status" value="1"/>
</dbReference>
<dbReference type="Pfam" id="PF08021">
    <property type="entry name" value="FAD_binding_9"/>
    <property type="match status" value="1"/>
</dbReference>
<feature type="region of interest" description="Disordered" evidence="1">
    <location>
        <begin position="262"/>
        <end position="285"/>
    </location>
</feature>
<protein>
    <submittedName>
        <fullName evidence="3">Siderophore-interacting protein</fullName>
    </submittedName>
</protein>
<organism evidence="3 4">
    <name type="scientific">Oerskovia paurometabola</name>
    <dbReference type="NCBI Taxonomy" id="162170"/>
    <lineage>
        <taxon>Bacteria</taxon>
        <taxon>Bacillati</taxon>
        <taxon>Actinomycetota</taxon>
        <taxon>Actinomycetes</taxon>
        <taxon>Micrococcales</taxon>
        <taxon>Cellulomonadaceae</taxon>
        <taxon>Oerskovia</taxon>
    </lineage>
</organism>
<dbReference type="Pfam" id="PF04954">
    <property type="entry name" value="SIP"/>
    <property type="match status" value="1"/>
</dbReference>
<dbReference type="InterPro" id="IPR039261">
    <property type="entry name" value="FNR_nucleotide-bd"/>
</dbReference>
<dbReference type="InterPro" id="IPR007037">
    <property type="entry name" value="SIP_rossman_dom"/>
</dbReference>